<sequence>MLKISGKSYSFYDESIISIEADPLTEDISIEHERDMTTVTVGGMWIIIEYGTLKYEII</sequence>
<name>A0A6H0X5Y2_9CAUD</name>
<evidence type="ECO:0000313" key="1">
    <source>
        <dbReference type="EMBL" id="QIW89724.1"/>
    </source>
</evidence>
<keyword evidence="2" id="KW-1185">Reference proteome</keyword>
<organism evidence="1 2">
    <name type="scientific">Bacillus phage Izhevsk</name>
    <dbReference type="NCBI Taxonomy" id="2724322"/>
    <lineage>
        <taxon>Viruses</taxon>
        <taxon>Duplodnaviria</taxon>
        <taxon>Heunggongvirae</taxon>
        <taxon>Uroviricota</taxon>
        <taxon>Caudoviricetes</taxon>
        <taxon>Joanripponvirinae</taxon>
        <taxon>Tsamsavirus</taxon>
        <taxon>Tsamsavirus izhevsk</taxon>
    </lineage>
</organism>
<protein>
    <submittedName>
        <fullName evidence="1">Uncharacterized protein</fullName>
    </submittedName>
</protein>
<dbReference type="EMBL" id="MT254578">
    <property type="protein sequence ID" value="QIW89724.1"/>
    <property type="molecule type" value="Genomic_DNA"/>
</dbReference>
<gene>
    <name evidence="1" type="ORF">Izhevsk_42</name>
</gene>
<accession>A0A6H0X5Y2</accession>
<proteinExistence type="predicted"/>
<evidence type="ECO:0000313" key="2">
    <source>
        <dbReference type="Proteomes" id="UP000503405"/>
    </source>
</evidence>
<reference evidence="1 2" key="1">
    <citation type="submission" date="2020-03" db="EMBL/GenBank/DDBJ databases">
        <authorList>
            <person name="Skorynina A."/>
            <person name="Kazantseva O."/>
            <person name="Baycher S."/>
            <person name="Piligrimova E."/>
            <person name="Kuliabin V."/>
            <person name="Shadrin A."/>
        </authorList>
    </citation>
    <scope>NUCLEOTIDE SEQUENCE [LARGE SCALE GENOMIC DNA]</scope>
</reference>
<dbReference type="Proteomes" id="UP000503405">
    <property type="component" value="Segment"/>
</dbReference>